<evidence type="ECO:0000313" key="1">
    <source>
        <dbReference type="EMBL" id="KAL2287667.1"/>
    </source>
</evidence>
<sequence length="101" mass="11284">MGKASLDYHLRDHMDIRDVVCDWLASLRVSLDKYERRADELGNEDVLEDQTSALDSSPRTESLASWDAISDEWSSLNSLAYDGADPASWLQPNASPVSELL</sequence>
<dbReference type="EMBL" id="JBAWTH010000019">
    <property type="protein sequence ID" value="KAL2287667.1"/>
    <property type="molecule type" value="Genomic_DNA"/>
</dbReference>
<comment type="caution">
    <text evidence="1">The sequence shown here is derived from an EMBL/GenBank/DDBJ whole genome shotgun (WGS) entry which is preliminary data.</text>
</comment>
<dbReference type="Proteomes" id="UP001600888">
    <property type="component" value="Unassembled WGS sequence"/>
</dbReference>
<gene>
    <name evidence="1" type="ORF">FJTKL_05044</name>
</gene>
<accession>A0ABR4EZ11</accession>
<keyword evidence="2" id="KW-1185">Reference proteome</keyword>
<evidence type="ECO:0000313" key="2">
    <source>
        <dbReference type="Proteomes" id="UP001600888"/>
    </source>
</evidence>
<protein>
    <submittedName>
        <fullName evidence="1">Uncharacterized protein</fullName>
    </submittedName>
</protein>
<proteinExistence type="predicted"/>
<organism evidence="1 2">
    <name type="scientific">Diaporthe vaccinii</name>
    <dbReference type="NCBI Taxonomy" id="105482"/>
    <lineage>
        <taxon>Eukaryota</taxon>
        <taxon>Fungi</taxon>
        <taxon>Dikarya</taxon>
        <taxon>Ascomycota</taxon>
        <taxon>Pezizomycotina</taxon>
        <taxon>Sordariomycetes</taxon>
        <taxon>Sordariomycetidae</taxon>
        <taxon>Diaporthales</taxon>
        <taxon>Diaporthaceae</taxon>
        <taxon>Diaporthe</taxon>
        <taxon>Diaporthe eres species complex</taxon>
    </lineage>
</organism>
<name>A0ABR4EZ11_9PEZI</name>
<reference evidence="1 2" key="1">
    <citation type="submission" date="2024-03" db="EMBL/GenBank/DDBJ databases">
        <title>A high-quality draft genome sequence of Diaporthe vaccinii, a causative agent of upright dieback and viscid rot disease in cranberry plants.</title>
        <authorList>
            <person name="Sarrasin M."/>
            <person name="Lang B.F."/>
            <person name="Burger G."/>
        </authorList>
    </citation>
    <scope>NUCLEOTIDE SEQUENCE [LARGE SCALE GENOMIC DNA]</scope>
    <source>
        <strain evidence="1 2">IS7</strain>
    </source>
</reference>